<feature type="non-terminal residue" evidence="2">
    <location>
        <position position="1"/>
    </location>
</feature>
<dbReference type="EMBL" id="VYXD01015085">
    <property type="protein sequence ID" value="NWU44719.1"/>
    <property type="molecule type" value="Genomic_DNA"/>
</dbReference>
<gene>
    <name evidence="2" type="primary">Rt1b</name>
    <name evidence="2" type="ORF">HYLPRA_R06953</name>
</gene>
<dbReference type="InterPro" id="IPR013783">
    <property type="entry name" value="Ig-like_fold"/>
</dbReference>
<evidence type="ECO:0000313" key="3">
    <source>
        <dbReference type="Proteomes" id="UP000557268"/>
    </source>
</evidence>
<evidence type="ECO:0000259" key="1">
    <source>
        <dbReference type="Pfam" id="PF07654"/>
    </source>
</evidence>
<dbReference type="Proteomes" id="UP000557268">
    <property type="component" value="Unassembled WGS sequence"/>
</dbReference>
<feature type="non-terminal residue" evidence="2">
    <location>
        <position position="66"/>
    </location>
</feature>
<proteinExistence type="predicted"/>
<keyword evidence="3" id="KW-1185">Reference proteome</keyword>
<accession>A0A7K5WYL6</accession>
<dbReference type="Pfam" id="PF07654">
    <property type="entry name" value="C1-set"/>
    <property type="match status" value="1"/>
</dbReference>
<dbReference type="InterPro" id="IPR003597">
    <property type="entry name" value="Ig_C1-set"/>
</dbReference>
<evidence type="ECO:0000313" key="2">
    <source>
        <dbReference type="EMBL" id="NWU44719.1"/>
    </source>
</evidence>
<dbReference type="Gene3D" id="2.60.40.10">
    <property type="entry name" value="Immunoglobulins"/>
    <property type="match status" value="1"/>
</dbReference>
<name>A0A7K5WYL6_9SYLV</name>
<protein>
    <submittedName>
        <fullName evidence="2">HB2A protein</fullName>
    </submittedName>
</protein>
<dbReference type="InterPro" id="IPR036179">
    <property type="entry name" value="Ig-like_dom_sf"/>
</dbReference>
<reference evidence="2 3" key="1">
    <citation type="submission" date="2019-09" db="EMBL/GenBank/DDBJ databases">
        <title>Bird 10,000 Genomes (B10K) Project - Family phase.</title>
        <authorList>
            <person name="Zhang G."/>
        </authorList>
    </citation>
    <scope>NUCLEOTIDE SEQUENCE [LARGE SCALE GENOMIC DNA]</scope>
    <source>
        <strain evidence="2">B10K-DU-001-70</strain>
        <tissue evidence="2">Muscle</tissue>
    </source>
</reference>
<dbReference type="AlphaFoldDB" id="A0A7K5WYL6"/>
<sequence length="66" mass="6973">SVSISLVPSSSQLGRVSLLCCVLSFSPAQVQVKWFQGGQELMGHLVATSVVPNGDCSQQLLVLLET</sequence>
<dbReference type="SUPFAM" id="SSF48726">
    <property type="entry name" value="Immunoglobulin"/>
    <property type="match status" value="1"/>
</dbReference>
<comment type="caution">
    <text evidence="2">The sequence shown here is derived from an EMBL/GenBank/DDBJ whole genome shotgun (WGS) entry which is preliminary data.</text>
</comment>
<feature type="domain" description="Immunoglobulin C1-set" evidence="1">
    <location>
        <begin position="7"/>
        <end position="65"/>
    </location>
</feature>
<organism evidence="2 3">
    <name type="scientific">Hylia prasina</name>
    <name type="common">green hylia</name>
    <dbReference type="NCBI Taxonomy" id="208073"/>
    <lineage>
        <taxon>Eukaryota</taxon>
        <taxon>Metazoa</taxon>
        <taxon>Chordata</taxon>
        <taxon>Craniata</taxon>
        <taxon>Vertebrata</taxon>
        <taxon>Euteleostomi</taxon>
        <taxon>Archelosauria</taxon>
        <taxon>Archosauria</taxon>
        <taxon>Dinosauria</taxon>
        <taxon>Saurischia</taxon>
        <taxon>Theropoda</taxon>
        <taxon>Coelurosauria</taxon>
        <taxon>Aves</taxon>
        <taxon>Neognathae</taxon>
        <taxon>Neoaves</taxon>
        <taxon>Telluraves</taxon>
        <taxon>Australaves</taxon>
        <taxon>Passeriformes</taxon>
        <taxon>Sylvioidea</taxon>
        <taxon>Sylviidae</taxon>
        <taxon>Acrocephalinae</taxon>
        <taxon>Hylia</taxon>
    </lineage>
</organism>